<evidence type="ECO:0000256" key="5">
    <source>
        <dbReference type="ARBA" id="ARBA00022475"/>
    </source>
</evidence>
<name>A0A8J3ART5_9BACI</name>
<dbReference type="Pfam" id="PF10502">
    <property type="entry name" value="Peptidase_S26"/>
    <property type="match status" value="1"/>
</dbReference>
<evidence type="ECO:0000256" key="13">
    <source>
        <dbReference type="RuleBase" id="RU362042"/>
    </source>
</evidence>
<reference evidence="16" key="1">
    <citation type="journal article" date="2019" name="Int. J. Syst. Evol. Microbiol.">
        <title>The Global Catalogue of Microorganisms (GCM) 10K type strain sequencing project: providing services to taxonomists for standard genome sequencing and annotation.</title>
        <authorList>
            <consortium name="The Broad Institute Genomics Platform"/>
            <consortium name="The Broad Institute Genome Sequencing Center for Infectious Disease"/>
            <person name="Wu L."/>
            <person name="Ma J."/>
        </authorList>
    </citation>
    <scope>NUCLEOTIDE SEQUENCE [LARGE SCALE GENOMIC DNA]</scope>
    <source>
        <strain evidence="16">CGMCC 1.14993</strain>
    </source>
</reference>
<dbReference type="InterPro" id="IPR036286">
    <property type="entry name" value="LexA/Signal_pep-like_sf"/>
</dbReference>
<dbReference type="InterPro" id="IPR019756">
    <property type="entry name" value="Pept_S26A_signal_pept_1_Ser-AS"/>
</dbReference>
<evidence type="ECO:0000256" key="12">
    <source>
        <dbReference type="RuleBase" id="RU003993"/>
    </source>
</evidence>
<dbReference type="NCBIfam" id="TIGR02227">
    <property type="entry name" value="sigpep_I_bact"/>
    <property type="match status" value="1"/>
</dbReference>
<dbReference type="Proteomes" id="UP000626244">
    <property type="component" value="Unassembled WGS sequence"/>
</dbReference>
<organism evidence="15 16">
    <name type="scientific">Gottfriedia solisilvae</name>
    <dbReference type="NCBI Taxonomy" id="1516104"/>
    <lineage>
        <taxon>Bacteria</taxon>
        <taxon>Bacillati</taxon>
        <taxon>Bacillota</taxon>
        <taxon>Bacilli</taxon>
        <taxon>Bacillales</taxon>
        <taxon>Bacillaceae</taxon>
        <taxon>Gottfriedia</taxon>
    </lineage>
</organism>
<keyword evidence="9 12" id="KW-1133">Transmembrane helix</keyword>
<feature type="domain" description="Peptidase S26" evidence="14">
    <location>
        <begin position="7"/>
        <end position="172"/>
    </location>
</feature>
<feature type="active site" evidence="11">
    <location>
        <position position="78"/>
    </location>
</feature>
<evidence type="ECO:0000256" key="8">
    <source>
        <dbReference type="ARBA" id="ARBA00022801"/>
    </source>
</evidence>
<accession>A0A8J3ART5</accession>
<keyword evidence="8 12" id="KW-0378">Hydrolase</keyword>
<dbReference type="CDD" id="cd06530">
    <property type="entry name" value="S26_SPase_I"/>
    <property type="match status" value="1"/>
</dbReference>
<keyword evidence="16" id="KW-1185">Reference proteome</keyword>
<comment type="subcellular location">
    <subcellularLocation>
        <location evidence="2">Cell membrane</location>
        <topology evidence="2">Single-pass type II membrane protein</topology>
    </subcellularLocation>
    <subcellularLocation>
        <location evidence="13">Membrane</location>
        <topology evidence="13">Single-pass type II membrane protein</topology>
    </subcellularLocation>
</comment>
<evidence type="ECO:0000313" key="16">
    <source>
        <dbReference type="Proteomes" id="UP000626244"/>
    </source>
</evidence>
<dbReference type="InterPro" id="IPR000223">
    <property type="entry name" value="Pept_S26A_signal_pept_1"/>
</dbReference>
<dbReference type="GO" id="GO:0006465">
    <property type="term" value="P:signal peptide processing"/>
    <property type="evidence" value="ECO:0007669"/>
    <property type="project" value="InterPro"/>
</dbReference>
<dbReference type="SUPFAM" id="SSF51306">
    <property type="entry name" value="LexA/Signal peptidase"/>
    <property type="match status" value="1"/>
</dbReference>
<dbReference type="InterPro" id="IPR019533">
    <property type="entry name" value="Peptidase_S26"/>
</dbReference>
<evidence type="ECO:0000256" key="1">
    <source>
        <dbReference type="ARBA" id="ARBA00000677"/>
    </source>
</evidence>
<evidence type="ECO:0000259" key="14">
    <source>
        <dbReference type="Pfam" id="PF10502"/>
    </source>
</evidence>
<evidence type="ECO:0000256" key="11">
    <source>
        <dbReference type="PIRSR" id="PIRSR600223-1"/>
    </source>
</evidence>
<dbReference type="FunFam" id="2.10.109.10:FF:000008">
    <property type="entry name" value="Signal peptidase I"/>
    <property type="match status" value="1"/>
</dbReference>
<dbReference type="InterPro" id="IPR019758">
    <property type="entry name" value="Pept_S26A_signal_pept_1_CS"/>
</dbReference>
<comment type="caution">
    <text evidence="15">The sequence shown here is derived from an EMBL/GenBank/DDBJ whole genome shotgun (WGS) entry which is preliminary data.</text>
</comment>
<dbReference type="PROSITE" id="PS00760">
    <property type="entry name" value="SPASE_I_2"/>
    <property type="match status" value="1"/>
</dbReference>
<keyword evidence="6 12" id="KW-0645">Protease</keyword>
<evidence type="ECO:0000256" key="6">
    <source>
        <dbReference type="ARBA" id="ARBA00022670"/>
    </source>
</evidence>
<dbReference type="InterPro" id="IPR019757">
    <property type="entry name" value="Pept_S26A_signal_pept_1_Lys-AS"/>
</dbReference>
<keyword evidence="5" id="KW-1003">Cell membrane</keyword>
<dbReference type="PROSITE" id="PS00501">
    <property type="entry name" value="SPASE_I_1"/>
    <property type="match status" value="1"/>
</dbReference>
<evidence type="ECO:0000256" key="9">
    <source>
        <dbReference type="ARBA" id="ARBA00022989"/>
    </source>
</evidence>
<evidence type="ECO:0000256" key="10">
    <source>
        <dbReference type="ARBA" id="ARBA00023136"/>
    </source>
</evidence>
<dbReference type="PROSITE" id="PS00761">
    <property type="entry name" value="SPASE_I_3"/>
    <property type="match status" value="1"/>
</dbReference>
<evidence type="ECO:0000256" key="3">
    <source>
        <dbReference type="ARBA" id="ARBA00009370"/>
    </source>
</evidence>
<gene>
    <name evidence="15" type="primary">sipT</name>
    <name evidence="15" type="ORF">GCM10007380_26010</name>
</gene>
<evidence type="ECO:0000256" key="2">
    <source>
        <dbReference type="ARBA" id="ARBA00004401"/>
    </source>
</evidence>
<protein>
    <recommendedName>
        <fullName evidence="4 12">Signal peptidase I</fullName>
        <ecNumber evidence="4 12">3.4.21.89</ecNumber>
    </recommendedName>
</protein>
<feature type="active site" evidence="11">
    <location>
        <position position="37"/>
    </location>
</feature>
<dbReference type="PANTHER" id="PTHR43390:SF1">
    <property type="entry name" value="CHLOROPLAST PROCESSING PEPTIDASE"/>
    <property type="match status" value="1"/>
</dbReference>
<dbReference type="GO" id="GO:0005886">
    <property type="term" value="C:plasma membrane"/>
    <property type="evidence" value="ECO:0007669"/>
    <property type="project" value="UniProtKB-SubCell"/>
</dbReference>
<proteinExistence type="inferred from homology"/>
<dbReference type="Gene3D" id="2.10.109.10">
    <property type="entry name" value="Umud Fragment, subunit A"/>
    <property type="match status" value="1"/>
</dbReference>
<evidence type="ECO:0000256" key="7">
    <source>
        <dbReference type="ARBA" id="ARBA00022692"/>
    </source>
</evidence>
<dbReference type="EC" id="3.4.21.89" evidence="4 12"/>
<dbReference type="RefSeq" id="WP_087999942.1">
    <property type="nucleotide sequence ID" value="NZ_BMHB01000001.1"/>
</dbReference>
<dbReference type="AlphaFoldDB" id="A0A8J3ART5"/>
<evidence type="ECO:0000256" key="4">
    <source>
        <dbReference type="ARBA" id="ARBA00013208"/>
    </source>
</evidence>
<dbReference type="GO" id="GO:0004252">
    <property type="term" value="F:serine-type endopeptidase activity"/>
    <property type="evidence" value="ECO:0007669"/>
    <property type="project" value="InterPro"/>
</dbReference>
<dbReference type="GO" id="GO:0009003">
    <property type="term" value="F:signal peptidase activity"/>
    <property type="evidence" value="ECO:0007669"/>
    <property type="project" value="UniProtKB-EC"/>
</dbReference>
<comment type="catalytic activity">
    <reaction evidence="1 12">
        <text>Cleavage of hydrophobic, N-terminal signal or leader sequences from secreted and periplasmic proteins.</text>
        <dbReference type="EC" id="3.4.21.89"/>
    </reaction>
</comment>
<keyword evidence="7 12" id="KW-0812">Transmembrane</keyword>
<comment type="similarity">
    <text evidence="3 13">Belongs to the peptidase S26 family.</text>
</comment>
<feature type="transmembrane region" description="Helical" evidence="12">
    <location>
        <begin position="12"/>
        <end position="33"/>
    </location>
</feature>
<keyword evidence="10 12" id="KW-0472">Membrane</keyword>
<dbReference type="EMBL" id="BMHB01000001">
    <property type="protein sequence ID" value="GGI15048.1"/>
    <property type="molecule type" value="Genomic_DNA"/>
</dbReference>
<dbReference type="PRINTS" id="PR00727">
    <property type="entry name" value="LEADERPTASE"/>
</dbReference>
<sequence>MLKKQVFDWGKAIVLGVAIAFIVRTFLFSTYVVDGESMMPTLKDGNLLVINKFGYQLGDIKRFDVIVFHANEEEDYVKRVIGLPGDSIEYKNDYLYINNEKMKEPYLNEYKNVLKGVPFTGDFSLNEITGKTKVPPGYVFVEGDNRPKSYDSRLFGFVKIDKIVGKVDLLYWPISNMDTNFNK</sequence>
<evidence type="ECO:0000313" key="15">
    <source>
        <dbReference type="EMBL" id="GGI15048.1"/>
    </source>
</evidence>
<dbReference type="OrthoDB" id="9802919at2"/>
<dbReference type="PANTHER" id="PTHR43390">
    <property type="entry name" value="SIGNAL PEPTIDASE I"/>
    <property type="match status" value="1"/>
</dbReference>